<dbReference type="SUPFAM" id="SSF57701">
    <property type="entry name" value="Zn2/Cys6 DNA-binding domain"/>
    <property type="match status" value="1"/>
</dbReference>
<dbReference type="EMBL" id="LCZI01000514">
    <property type="protein sequence ID" value="KKZ66156.1"/>
    <property type="molecule type" value="Genomic_DNA"/>
</dbReference>
<dbReference type="PROSITE" id="PS00463">
    <property type="entry name" value="ZN2_CY6_FUNGAL_1"/>
    <property type="match status" value="1"/>
</dbReference>
<evidence type="ECO:0000256" key="2">
    <source>
        <dbReference type="ARBA" id="ARBA00023125"/>
    </source>
</evidence>
<dbReference type="GO" id="GO:0008270">
    <property type="term" value="F:zinc ion binding"/>
    <property type="evidence" value="ECO:0007669"/>
    <property type="project" value="InterPro"/>
</dbReference>
<dbReference type="VEuPathDB" id="FungiDB:EMCG_08112"/>
<dbReference type="InterPro" id="IPR001138">
    <property type="entry name" value="Zn2Cys6_DnaBD"/>
</dbReference>
<dbReference type="AlphaFoldDB" id="A0A0G2JAQ8"/>
<evidence type="ECO:0000313" key="7">
    <source>
        <dbReference type="EMBL" id="KKZ66156.1"/>
    </source>
</evidence>
<gene>
    <name evidence="7" type="ORF">EMCG_08112</name>
</gene>
<comment type="caution">
    <text evidence="7">The sequence shown here is derived from an EMBL/GenBank/DDBJ whole genome shotgun (WGS) entry which is preliminary data.</text>
</comment>
<dbReference type="InterPro" id="IPR036864">
    <property type="entry name" value="Zn2-C6_fun-type_DNA-bd_sf"/>
</dbReference>
<name>A0A0G2JAQ8_9EURO</name>
<keyword evidence="3" id="KW-0804">Transcription</keyword>
<proteinExistence type="predicted"/>
<keyword evidence="1" id="KW-0805">Transcription regulation</keyword>
<evidence type="ECO:0000256" key="5">
    <source>
        <dbReference type="SAM" id="MobiDB-lite"/>
    </source>
</evidence>
<protein>
    <recommendedName>
        <fullName evidence="6">Zn(2)-C6 fungal-type domain-containing protein</fullName>
    </recommendedName>
</protein>
<dbReference type="Gene3D" id="4.10.240.10">
    <property type="entry name" value="Zn(2)-C6 fungal-type DNA-binding domain"/>
    <property type="match status" value="1"/>
</dbReference>
<dbReference type="GO" id="GO:0003677">
    <property type="term" value="F:DNA binding"/>
    <property type="evidence" value="ECO:0007669"/>
    <property type="project" value="UniProtKB-KW"/>
</dbReference>
<evidence type="ECO:0000256" key="4">
    <source>
        <dbReference type="ARBA" id="ARBA00023242"/>
    </source>
</evidence>
<dbReference type="Proteomes" id="UP000034164">
    <property type="component" value="Unassembled WGS sequence"/>
</dbReference>
<dbReference type="OrthoDB" id="4150019at2759"/>
<dbReference type="CDD" id="cd00067">
    <property type="entry name" value="GAL4"/>
    <property type="match status" value="1"/>
</dbReference>
<dbReference type="SMART" id="SM00066">
    <property type="entry name" value="GAL4"/>
    <property type="match status" value="1"/>
</dbReference>
<dbReference type="GO" id="GO:0000981">
    <property type="term" value="F:DNA-binding transcription factor activity, RNA polymerase II-specific"/>
    <property type="evidence" value="ECO:0007669"/>
    <property type="project" value="InterPro"/>
</dbReference>
<accession>A0A0G2JAQ8</accession>
<dbReference type="Pfam" id="PF00172">
    <property type="entry name" value="Zn_clus"/>
    <property type="match status" value="1"/>
</dbReference>
<sequence length="390" mass="42180">MDYNIRDTTGPYQPGELCMGLSTDQQLQETSQGLTMDTAAGSTADKKRNKLGYHRTSVACVHCRRRKIRCLLASDDTRCENCIRLKKECHFFPVDQQPPIETKRSRAGSKAGTTSTEASITSSPPALGGGGMMDQKDSYFQYAPMPLNSGQDISQFEPGPFAATPMSNFSPDPRSAHDLTAVQPVNQPVSWDGPSYFDQNLPGVMAKSQMTTPTNTLWNHISPVAPLSTGPSIPGTPITPGILPSTGDPTTFGMPDSSVWGVQPTRSVTLASGNLAQYQNQYQQQIPPEFKRRMTAPGDTYGRPVNSSMSEIPPSTIPISYTQSQSPGGYTSWGVFQGQPVVPSNPDQPVIGSTPDGLGGWYPADPQQYARMKQEEANALARLSQSMNPP</sequence>
<keyword evidence="4" id="KW-0539">Nucleus</keyword>
<evidence type="ECO:0000313" key="8">
    <source>
        <dbReference type="Proteomes" id="UP000034164"/>
    </source>
</evidence>
<evidence type="ECO:0000259" key="6">
    <source>
        <dbReference type="PROSITE" id="PS50048"/>
    </source>
</evidence>
<feature type="region of interest" description="Disordered" evidence="5">
    <location>
        <begin position="99"/>
        <end position="129"/>
    </location>
</feature>
<reference evidence="8" key="1">
    <citation type="journal article" date="2015" name="PLoS Genet.">
        <title>The dynamic genome and transcriptome of the human fungal pathogen Blastomyces and close relative Emmonsia.</title>
        <authorList>
            <person name="Munoz J.F."/>
            <person name="Gauthier G.M."/>
            <person name="Desjardins C.A."/>
            <person name="Gallo J.E."/>
            <person name="Holder J."/>
            <person name="Sullivan T.D."/>
            <person name="Marty A.J."/>
            <person name="Carmen J.C."/>
            <person name="Chen Z."/>
            <person name="Ding L."/>
            <person name="Gujja S."/>
            <person name="Magrini V."/>
            <person name="Misas E."/>
            <person name="Mitreva M."/>
            <person name="Priest M."/>
            <person name="Saif S."/>
            <person name="Whiston E.A."/>
            <person name="Young S."/>
            <person name="Zeng Q."/>
            <person name="Goldman W.E."/>
            <person name="Mardis E.R."/>
            <person name="Taylor J.W."/>
            <person name="McEwen J.G."/>
            <person name="Clay O.K."/>
            <person name="Klein B.S."/>
            <person name="Cuomo C.A."/>
        </authorList>
    </citation>
    <scope>NUCLEOTIDE SEQUENCE [LARGE SCALE GENOMIC DNA]</scope>
    <source>
        <strain evidence="8">UAMH 3008</strain>
    </source>
</reference>
<organism evidence="7 8">
    <name type="scientific">[Emmonsia] crescens</name>
    <dbReference type="NCBI Taxonomy" id="73230"/>
    <lineage>
        <taxon>Eukaryota</taxon>
        <taxon>Fungi</taxon>
        <taxon>Dikarya</taxon>
        <taxon>Ascomycota</taxon>
        <taxon>Pezizomycotina</taxon>
        <taxon>Eurotiomycetes</taxon>
        <taxon>Eurotiomycetidae</taxon>
        <taxon>Onygenales</taxon>
        <taxon>Ajellomycetaceae</taxon>
        <taxon>Emergomyces</taxon>
    </lineage>
</organism>
<dbReference type="PROSITE" id="PS50048">
    <property type="entry name" value="ZN2_CY6_FUNGAL_2"/>
    <property type="match status" value="1"/>
</dbReference>
<evidence type="ECO:0000256" key="1">
    <source>
        <dbReference type="ARBA" id="ARBA00023015"/>
    </source>
</evidence>
<feature type="compositionally biased region" description="Polar residues" evidence="5">
    <location>
        <begin position="111"/>
        <end position="124"/>
    </location>
</feature>
<feature type="domain" description="Zn(2)-C6 fungal-type" evidence="6">
    <location>
        <begin position="59"/>
        <end position="91"/>
    </location>
</feature>
<keyword evidence="2" id="KW-0238">DNA-binding</keyword>
<evidence type="ECO:0000256" key="3">
    <source>
        <dbReference type="ARBA" id="ARBA00023163"/>
    </source>
</evidence>